<accession>A0A7J9SG26</accession>
<sequence length="67" mass="7629">MYPELRTPDERSCELCGRAEVWDEDAGTWRVAPGDDDPPVGSLYCIHEWDINGSFVPFAERRETVEG</sequence>
<dbReference type="EMBL" id="JACKXD010000001">
    <property type="protein sequence ID" value="MBB6645462.1"/>
    <property type="molecule type" value="Genomic_DNA"/>
</dbReference>
<dbReference type="Pfam" id="PF20576">
    <property type="entry name" value="HEWD"/>
    <property type="match status" value="1"/>
</dbReference>
<name>A0A7J9SG26_9EURY</name>
<evidence type="ECO:0000313" key="2">
    <source>
        <dbReference type="EMBL" id="MBB6645462.1"/>
    </source>
</evidence>
<dbReference type="Proteomes" id="UP000546257">
    <property type="component" value="Unassembled WGS sequence"/>
</dbReference>
<keyword evidence="3" id="KW-1185">Reference proteome</keyword>
<evidence type="ECO:0000313" key="3">
    <source>
        <dbReference type="Proteomes" id="UP000546257"/>
    </source>
</evidence>
<dbReference type="InterPro" id="IPR046782">
    <property type="entry name" value="HEWD"/>
</dbReference>
<protein>
    <recommendedName>
        <fullName evidence="1">HEWD domain-containing protein</fullName>
    </recommendedName>
</protein>
<dbReference type="RefSeq" id="WP_185191814.1">
    <property type="nucleotide sequence ID" value="NZ_JACKXD010000001.1"/>
</dbReference>
<feature type="domain" description="HEWD" evidence="1">
    <location>
        <begin position="1"/>
        <end position="60"/>
    </location>
</feature>
<proteinExistence type="predicted"/>
<gene>
    <name evidence="2" type="ORF">H5V44_03980</name>
</gene>
<evidence type="ECO:0000259" key="1">
    <source>
        <dbReference type="Pfam" id="PF20576"/>
    </source>
</evidence>
<organism evidence="2 3">
    <name type="scientific">Halobellus ruber</name>
    <dbReference type="NCBI Taxonomy" id="2761102"/>
    <lineage>
        <taxon>Archaea</taxon>
        <taxon>Methanobacteriati</taxon>
        <taxon>Methanobacteriota</taxon>
        <taxon>Stenosarchaea group</taxon>
        <taxon>Halobacteria</taxon>
        <taxon>Halobacteriales</taxon>
        <taxon>Haloferacaceae</taxon>
        <taxon>Halobellus</taxon>
    </lineage>
</organism>
<reference evidence="2 3" key="1">
    <citation type="submission" date="2020-08" db="EMBL/GenBank/DDBJ databases">
        <authorList>
            <person name="Seo M.-J."/>
        </authorList>
    </citation>
    <scope>NUCLEOTIDE SEQUENCE [LARGE SCALE GENOMIC DNA]</scope>
    <source>
        <strain evidence="2 3">MBLA0160</strain>
    </source>
</reference>
<comment type="caution">
    <text evidence="2">The sequence shown here is derived from an EMBL/GenBank/DDBJ whole genome shotgun (WGS) entry which is preliminary data.</text>
</comment>
<dbReference type="AlphaFoldDB" id="A0A7J9SG26"/>